<gene>
    <name evidence="3" type="ORF">FCM35_KLT01191</name>
</gene>
<dbReference type="GO" id="GO:0006351">
    <property type="term" value="P:DNA-templated transcription"/>
    <property type="evidence" value="ECO:0007669"/>
    <property type="project" value="InterPro"/>
</dbReference>
<reference evidence="3" key="1">
    <citation type="submission" date="2020-01" db="EMBL/GenBank/DDBJ databases">
        <title>Genome sequence of Kobresia littledalei, the first chromosome-level genome in the family Cyperaceae.</title>
        <authorList>
            <person name="Qu G."/>
        </authorList>
    </citation>
    <scope>NUCLEOTIDE SEQUENCE</scope>
    <source>
        <strain evidence="3">C.B.Clarke</strain>
        <tissue evidence="3">Leaf</tissue>
    </source>
</reference>
<keyword evidence="4" id="KW-1185">Reference proteome</keyword>
<dbReference type="CDD" id="cd21538">
    <property type="entry name" value="SPOC_TFIIS"/>
    <property type="match status" value="1"/>
</dbReference>
<feature type="compositionally biased region" description="Basic and acidic residues" evidence="1">
    <location>
        <begin position="206"/>
        <end position="217"/>
    </location>
</feature>
<feature type="compositionally biased region" description="Polar residues" evidence="1">
    <location>
        <begin position="688"/>
        <end position="702"/>
    </location>
</feature>
<dbReference type="Gene3D" id="1.10.472.30">
    <property type="entry name" value="Transcription elongation factor S-II, central domain"/>
    <property type="match status" value="1"/>
</dbReference>
<dbReference type="OrthoDB" id="1884872at2759"/>
<dbReference type="InterPro" id="IPR036575">
    <property type="entry name" value="TFIIS_cen_dom_sf"/>
</dbReference>
<name>A0A833QTE3_9POAL</name>
<comment type="caution">
    <text evidence="3">The sequence shown here is derived from an EMBL/GenBank/DDBJ whole genome shotgun (WGS) entry which is preliminary data.</text>
</comment>
<evidence type="ECO:0000313" key="4">
    <source>
        <dbReference type="Proteomes" id="UP000623129"/>
    </source>
</evidence>
<evidence type="ECO:0000256" key="1">
    <source>
        <dbReference type="SAM" id="MobiDB-lite"/>
    </source>
</evidence>
<feature type="region of interest" description="Disordered" evidence="1">
    <location>
        <begin position="1"/>
        <end position="54"/>
    </location>
</feature>
<feature type="domain" description="TFIIS central" evidence="2">
    <location>
        <begin position="140"/>
        <end position="310"/>
    </location>
</feature>
<dbReference type="SMART" id="SM00510">
    <property type="entry name" value="TFS2M"/>
    <property type="match status" value="1"/>
</dbReference>
<dbReference type="Pfam" id="PF07744">
    <property type="entry name" value="SPOC"/>
    <property type="match status" value="1"/>
</dbReference>
<dbReference type="SUPFAM" id="SSF46942">
    <property type="entry name" value="Elongation factor TFIIS domain 2"/>
    <property type="match status" value="1"/>
</dbReference>
<protein>
    <submittedName>
        <fullName evidence="3">PHD finger protein 3</fullName>
    </submittedName>
</protein>
<feature type="region of interest" description="Disordered" evidence="1">
    <location>
        <begin position="660"/>
        <end position="728"/>
    </location>
</feature>
<dbReference type="EMBL" id="SWLB01000010">
    <property type="protein sequence ID" value="KAF3333500.1"/>
    <property type="molecule type" value="Genomic_DNA"/>
</dbReference>
<sequence length="935" mass="102938">MELSKPGQTSALPSGLSPSQQLTSSDNQLPFFTSTNLALNPNQPNSTNPASLTVRPFNAPSRILMPWESVAVQSQNSNPLRSERLPNTPNNPTSNKKLPQMEVSPRLTVTKGVSKASNKRSIQQVEVSPKAQSANDTESVRSRMREHLAAALSVSSGEKTSEGPQQQNGEEIANLKKEEGPNDCESMVDELLQGNGLSWAENSRNTPDDNMLKSPREDEKSLAIKIEAELFRHFGGVNKKYREKGRSLSFNLKDQSNPELRVRVLSGDIKPEKLCLMSAEELASKELSEWRQAKAELMAQAIVLPDADVDMRKRVKKTHKGEFVVIEEEKDSSWAPLDAEIKAGASVGASTGRVEQPVKDVKAEDETPDLMLEIMGDGFVDVDHLSPVVTLDEFMKDLDSEPPFIDLGINSEEAAAQALALAQTKPSIVKEEKSGVHSDVKNKRVPSGEASGNVKQESTGEAETLDPMDSKEDKEGKVASLDESAVKLEPVANKLEVSSGKIIGEHKEALWEGVVQLNVSSLASVVAFYKSGEKPSMKEWPGFIEIKGRVRLEPFEKFLKELPLSRTRAIMIVEIKWKQGSMESGRQNLSETIESYIADARVGFAEPSPGVELYLSPTNEKMLEMFTQLLPKEHSDNLKASSISLIGVVVWRRPLVTTISPRSHSHHNQPSTANKKSNNNNRRKEQVININSPKPSRSSFSTLDPVKHAPSNFNCDDDDDDDGDVPPGFGHMVNRADNNNNNTIRNYDDDLPEFDFGSAAKNANKGVSSVRPVQQIRELIQKYGHGTGSSSPGAGTGVSFKKPTIDTKPWNANDDDDDDFPEWNPNQENRLHVNSLPSQPQISSHNMHTTQNIPPIQATQYVAPSQQILQPSQEPLVPQPTLRPAINLQPNYQATSQWWGQGGPGQVEMVQPPSQLGYRMPNTGWRPDFQGNKGA</sequence>
<dbReference type="PROSITE" id="PS51321">
    <property type="entry name" value="TFIIS_CENTRAL"/>
    <property type="match status" value="1"/>
</dbReference>
<feature type="compositionally biased region" description="Polar residues" evidence="1">
    <location>
        <begin position="1"/>
        <end position="51"/>
    </location>
</feature>
<feature type="region of interest" description="Disordered" evidence="1">
    <location>
        <begin position="784"/>
        <end position="827"/>
    </location>
</feature>
<proteinExistence type="predicted"/>
<accession>A0A833QTE3</accession>
<feature type="compositionally biased region" description="Acidic residues" evidence="1">
    <location>
        <begin position="715"/>
        <end position="724"/>
    </location>
</feature>
<dbReference type="GO" id="GO:0005634">
    <property type="term" value="C:nucleus"/>
    <property type="evidence" value="ECO:0007669"/>
    <property type="project" value="TreeGrafter"/>
</dbReference>
<feature type="region of interest" description="Disordered" evidence="1">
    <location>
        <begin position="74"/>
        <end position="143"/>
    </location>
</feature>
<evidence type="ECO:0000259" key="2">
    <source>
        <dbReference type="PROSITE" id="PS51321"/>
    </source>
</evidence>
<dbReference type="AlphaFoldDB" id="A0A833QTE3"/>
<feature type="region of interest" description="Disordered" evidence="1">
    <location>
        <begin position="430"/>
        <end position="474"/>
    </location>
</feature>
<feature type="compositionally biased region" description="Basic and acidic residues" evidence="1">
    <location>
        <begin position="430"/>
        <end position="442"/>
    </location>
</feature>
<feature type="region of interest" description="Disordered" evidence="1">
    <location>
        <begin position="198"/>
        <end position="217"/>
    </location>
</feature>
<feature type="compositionally biased region" description="Low complexity" evidence="1">
    <location>
        <begin position="85"/>
        <end position="98"/>
    </location>
</feature>
<feature type="compositionally biased region" description="Low complexity" evidence="1">
    <location>
        <begin position="788"/>
        <end position="799"/>
    </location>
</feature>
<dbReference type="PANTHER" id="PTHR11477">
    <property type="entry name" value="TRANSCRIPTION FACTOR S-II ZINC FINGER DOMAIN-CONTAINING PROTEIN"/>
    <property type="match status" value="1"/>
</dbReference>
<feature type="compositionally biased region" description="Polar residues" evidence="1">
    <location>
        <begin position="115"/>
        <end position="137"/>
    </location>
</feature>
<dbReference type="Pfam" id="PF07500">
    <property type="entry name" value="TFIIS_M"/>
    <property type="match status" value="1"/>
</dbReference>
<dbReference type="Proteomes" id="UP000623129">
    <property type="component" value="Unassembled WGS sequence"/>
</dbReference>
<dbReference type="PANTHER" id="PTHR11477:SF20">
    <property type="entry name" value="SPOC DOMAIN _ TRANSCRIPTION ELONGATION FACTOR S-II PROTEIN"/>
    <property type="match status" value="1"/>
</dbReference>
<dbReference type="InterPro" id="IPR003618">
    <property type="entry name" value="TFIIS_cen_dom"/>
</dbReference>
<evidence type="ECO:0000313" key="3">
    <source>
        <dbReference type="EMBL" id="KAF3333500.1"/>
    </source>
</evidence>
<organism evidence="3 4">
    <name type="scientific">Carex littledalei</name>
    <dbReference type="NCBI Taxonomy" id="544730"/>
    <lineage>
        <taxon>Eukaryota</taxon>
        <taxon>Viridiplantae</taxon>
        <taxon>Streptophyta</taxon>
        <taxon>Embryophyta</taxon>
        <taxon>Tracheophyta</taxon>
        <taxon>Spermatophyta</taxon>
        <taxon>Magnoliopsida</taxon>
        <taxon>Liliopsida</taxon>
        <taxon>Poales</taxon>
        <taxon>Cyperaceae</taxon>
        <taxon>Cyperoideae</taxon>
        <taxon>Cariceae</taxon>
        <taxon>Carex</taxon>
        <taxon>Carex subgen. Euthyceras</taxon>
    </lineage>
</organism>
<dbReference type="InterPro" id="IPR012921">
    <property type="entry name" value="SPOC_C"/>
</dbReference>
<feature type="compositionally biased region" description="Polar residues" evidence="1">
    <location>
        <begin position="660"/>
        <end position="673"/>
    </location>
</feature>